<dbReference type="Pfam" id="PF14309">
    <property type="entry name" value="DUF4378"/>
    <property type="match status" value="1"/>
</dbReference>
<sequence>MNDSASVASSSLAIAEKTPRRNGGCVGIFFQLFDWNRRFTKKKLTSKRLLPPDRAKEASKQPKVRLIADENSGGFPNKNKNGVNGDQTPNLVARLMGLESMPPVHDKREKVVCKETKSHEIRPQKVQKTGMVDRRSVTRFGAEALQLKHVLSHSRKSTSHHAKLTTPVKSTGHHPKRNASRLIGAATRILEPGLQGRNKARYSIGYGQGARRLVNGFGTERVKGEDVGTLTGQGSCRNCGNLIDSVEAASKRDVHTSVFDSVNPSKASPNCNNSRYDHERESLLPADYFKECNRDQLKLNRFPYSIDTKDVVAPIKGLSGGARSRGVGKGDDMKFDKKGKFESVRVSCSSPRQKRQVPCTRRQGESCVVSSSVNRVVWKPDFQGQIGNKNSIDGMPFRFNSPTKNRCEVSTKVKVERGGNNLNVSPCKMASRKRLTSNPSDEKICLQKPFPSKVAAYESRIYRNHLPHHQSYRLDHRHGFSLQPAKSERVEGLIRAQNGDHPGVLEASFSNDSCCSSSLEDSSVRTHHADSMSYSYDDESQFQESETEPFFSRVALRKENAHYKLVADLLTYISQVLCSMGFVDVRRNRNIKEVIFNSELVLRNQMTHNPNEMNSFFICDLILELDTLADVMWTRLGNFLGSQKSGYQLKRFVFDSLIEYLELKYCQYTKCGFRTWTSLPRFLGFGKLVRDVVEEVRRWMCVTSDELKVEMDARHCVGKWSDFEIEAYETGAKVAWDIFETLIDEVVIDISTVVGGFRV</sequence>
<gene>
    <name evidence="4" type="ORF">QVD17_18782</name>
</gene>
<dbReference type="EMBL" id="JAUHHV010000005">
    <property type="protein sequence ID" value="KAK1423479.1"/>
    <property type="molecule type" value="Genomic_DNA"/>
</dbReference>
<dbReference type="AlphaFoldDB" id="A0AAD8KID8"/>
<dbReference type="PANTHER" id="PTHR21726:SF61">
    <property type="entry name" value="DNAA INITIATOR-ASSOCIATING PROTEIN"/>
    <property type="match status" value="1"/>
</dbReference>
<feature type="domain" description="DUF4378" evidence="2">
    <location>
        <begin position="571"/>
        <end position="745"/>
    </location>
</feature>
<dbReference type="InterPro" id="IPR025486">
    <property type="entry name" value="DUF4378"/>
</dbReference>
<dbReference type="Proteomes" id="UP001229421">
    <property type="component" value="Unassembled WGS sequence"/>
</dbReference>
<organism evidence="4 5">
    <name type="scientific">Tagetes erecta</name>
    <name type="common">African marigold</name>
    <dbReference type="NCBI Taxonomy" id="13708"/>
    <lineage>
        <taxon>Eukaryota</taxon>
        <taxon>Viridiplantae</taxon>
        <taxon>Streptophyta</taxon>
        <taxon>Embryophyta</taxon>
        <taxon>Tracheophyta</taxon>
        <taxon>Spermatophyta</taxon>
        <taxon>Magnoliopsida</taxon>
        <taxon>eudicotyledons</taxon>
        <taxon>Gunneridae</taxon>
        <taxon>Pentapetalae</taxon>
        <taxon>asterids</taxon>
        <taxon>campanulids</taxon>
        <taxon>Asterales</taxon>
        <taxon>Asteraceae</taxon>
        <taxon>Asteroideae</taxon>
        <taxon>Heliantheae alliance</taxon>
        <taxon>Tageteae</taxon>
        <taxon>Tagetes</taxon>
    </lineage>
</organism>
<name>A0AAD8KID8_TARER</name>
<dbReference type="Pfam" id="PF14383">
    <property type="entry name" value="VARLMGL"/>
    <property type="match status" value="1"/>
</dbReference>
<evidence type="ECO:0000256" key="1">
    <source>
        <dbReference type="SAM" id="MobiDB-lite"/>
    </source>
</evidence>
<dbReference type="InterPro" id="IPR032795">
    <property type="entry name" value="DUF3741-assoc"/>
</dbReference>
<feature type="domain" description="DUF3741" evidence="3">
    <location>
        <begin position="86"/>
        <end position="105"/>
    </location>
</feature>
<feature type="compositionally biased region" description="Basic and acidic residues" evidence="1">
    <location>
        <begin position="106"/>
        <end position="123"/>
    </location>
</feature>
<proteinExistence type="predicted"/>
<feature type="region of interest" description="Disordered" evidence="1">
    <location>
        <begin position="151"/>
        <end position="176"/>
    </location>
</feature>
<protein>
    <recommendedName>
        <fullName evidence="6">DUF4378 domain-containing protein</fullName>
    </recommendedName>
</protein>
<comment type="caution">
    <text evidence="4">The sequence shown here is derived from an EMBL/GenBank/DDBJ whole genome shotgun (WGS) entry which is preliminary data.</text>
</comment>
<reference evidence="4" key="1">
    <citation type="journal article" date="2023" name="bioRxiv">
        <title>Improved chromosome-level genome assembly for marigold (Tagetes erecta).</title>
        <authorList>
            <person name="Jiang F."/>
            <person name="Yuan L."/>
            <person name="Wang S."/>
            <person name="Wang H."/>
            <person name="Xu D."/>
            <person name="Wang A."/>
            <person name="Fan W."/>
        </authorList>
    </citation>
    <scope>NUCLEOTIDE SEQUENCE</scope>
    <source>
        <strain evidence="4">WSJ</strain>
        <tissue evidence="4">Leaf</tissue>
    </source>
</reference>
<feature type="compositionally biased region" description="Basic residues" evidence="1">
    <location>
        <begin position="151"/>
        <end position="163"/>
    </location>
</feature>
<accession>A0AAD8KID8</accession>
<dbReference type="PANTHER" id="PTHR21726">
    <property type="entry name" value="PHOSPHATIDYLINOSITOL N-ACETYLGLUCOSAMINYLTRANSFERASE SUBUNIT P DOWN SYNDROME CRITICAL REGION PROTEIN 5 -RELATED"/>
    <property type="match status" value="1"/>
</dbReference>
<evidence type="ECO:0000313" key="4">
    <source>
        <dbReference type="EMBL" id="KAK1423479.1"/>
    </source>
</evidence>
<evidence type="ECO:0000259" key="2">
    <source>
        <dbReference type="Pfam" id="PF14309"/>
    </source>
</evidence>
<evidence type="ECO:0000259" key="3">
    <source>
        <dbReference type="Pfam" id="PF14383"/>
    </source>
</evidence>
<evidence type="ECO:0000313" key="5">
    <source>
        <dbReference type="Proteomes" id="UP001229421"/>
    </source>
</evidence>
<keyword evidence="5" id="KW-1185">Reference proteome</keyword>
<evidence type="ECO:0008006" key="6">
    <source>
        <dbReference type="Google" id="ProtNLM"/>
    </source>
</evidence>
<feature type="region of interest" description="Disordered" evidence="1">
    <location>
        <begin position="106"/>
        <end position="130"/>
    </location>
</feature>